<dbReference type="Gene3D" id="1.10.30.10">
    <property type="entry name" value="High mobility group box domain"/>
    <property type="match status" value="1"/>
</dbReference>
<evidence type="ECO:0000256" key="2">
    <source>
        <dbReference type="PROSITE-ProRule" id="PRU00267"/>
    </source>
</evidence>
<keyword evidence="6" id="KW-1185">Reference proteome</keyword>
<dbReference type="PANTHER" id="PTHR48112:SF15">
    <property type="entry name" value="HMG BOX DOMAIN-CONTAINING PROTEIN"/>
    <property type="match status" value="1"/>
</dbReference>
<dbReference type="InterPro" id="IPR050342">
    <property type="entry name" value="HMGB"/>
</dbReference>
<keyword evidence="1 2" id="KW-0238">DNA-binding</keyword>
<dbReference type="PANTHER" id="PTHR48112">
    <property type="entry name" value="HIGH MOBILITY GROUP PROTEIN DSP1"/>
    <property type="match status" value="1"/>
</dbReference>
<name>A0ABD3PR46_9STRA</name>
<feature type="compositionally biased region" description="Basic residues" evidence="3">
    <location>
        <begin position="18"/>
        <end position="28"/>
    </location>
</feature>
<dbReference type="EMBL" id="JABMIG020000133">
    <property type="protein sequence ID" value="KAL3790109.1"/>
    <property type="molecule type" value="Genomic_DNA"/>
</dbReference>
<accession>A0ABD3PR46</accession>
<organism evidence="5 6">
    <name type="scientific">Cyclotella cryptica</name>
    <dbReference type="NCBI Taxonomy" id="29204"/>
    <lineage>
        <taxon>Eukaryota</taxon>
        <taxon>Sar</taxon>
        <taxon>Stramenopiles</taxon>
        <taxon>Ochrophyta</taxon>
        <taxon>Bacillariophyta</taxon>
        <taxon>Coscinodiscophyceae</taxon>
        <taxon>Thalassiosirophycidae</taxon>
        <taxon>Stephanodiscales</taxon>
        <taxon>Stephanodiscaceae</taxon>
        <taxon>Cyclotella</taxon>
    </lineage>
</organism>
<feature type="DNA-binding region" description="HMG box" evidence="2">
    <location>
        <begin position="31"/>
        <end position="106"/>
    </location>
</feature>
<comment type="caution">
    <text evidence="5">The sequence shown here is derived from an EMBL/GenBank/DDBJ whole genome shotgun (WGS) entry which is preliminary data.</text>
</comment>
<evidence type="ECO:0000313" key="5">
    <source>
        <dbReference type="EMBL" id="KAL3790109.1"/>
    </source>
</evidence>
<reference evidence="5 6" key="1">
    <citation type="journal article" date="2020" name="G3 (Bethesda)">
        <title>Improved Reference Genome for Cyclotella cryptica CCMP332, a Model for Cell Wall Morphogenesis, Salinity Adaptation, and Lipid Production in Diatoms (Bacillariophyta).</title>
        <authorList>
            <person name="Roberts W.R."/>
            <person name="Downey K.M."/>
            <person name="Ruck E.C."/>
            <person name="Traller J.C."/>
            <person name="Alverson A.J."/>
        </authorList>
    </citation>
    <scope>NUCLEOTIDE SEQUENCE [LARGE SCALE GENOMIC DNA]</scope>
    <source>
        <strain evidence="5 6">CCMP332</strain>
    </source>
</reference>
<dbReference type="AlphaFoldDB" id="A0ABD3PR46"/>
<evidence type="ECO:0000256" key="1">
    <source>
        <dbReference type="ARBA" id="ARBA00023125"/>
    </source>
</evidence>
<sequence>MEEPDQDGFFIKSTMAATKRKKTGKRKDGRPVRPLSAYNIFFQMERKKVIKDQSNQNAKHATGGFGTLARKVSEKWKTVDAALKLELEAMANEDKQRYKHEVEEWKLAMLKEANIAMKEVSKTAPTQSHASDAGAKKVAKKNAHRVTPCDIKCSTLSRSNSTLDICGPTLPYPSFETRRNVQSVVGDPCLSSDEVSFTVNLPSLPLRRNARSDAMSQTTAPDNIYLSLPPANLDNQITTDLRSPSAPSEAAQWHGFCSPCSSLDEKSSPANFSRPSARVSYCDYHGDTFTNVSPRGQRSPLLKNEDEENIIYMRGYLEGFKAAREMWGLKGL</sequence>
<dbReference type="SUPFAM" id="SSF47095">
    <property type="entry name" value="HMG-box"/>
    <property type="match status" value="1"/>
</dbReference>
<evidence type="ECO:0000259" key="4">
    <source>
        <dbReference type="PROSITE" id="PS50118"/>
    </source>
</evidence>
<feature type="region of interest" description="Disordered" evidence="3">
    <location>
        <begin position="1"/>
        <end position="32"/>
    </location>
</feature>
<protein>
    <recommendedName>
        <fullName evidence="4">HMG box domain-containing protein</fullName>
    </recommendedName>
</protein>
<proteinExistence type="predicted"/>
<gene>
    <name evidence="5" type="ORF">HJC23_013620</name>
</gene>
<feature type="domain" description="HMG box" evidence="4">
    <location>
        <begin position="31"/>
        <end position="106"/>
    </location>
</feature>
<dbReference type="Proteomes" id="UP001516023">
    <property type="component" value="Unassembled WGS sequence"/>
</dbReference>
<dbReference type="GO" id="GO:0005634">
    <property type="term" value="C:nucleus"/>
    <property type="evidence" value="ECO:0007669"/>
    <property type="project" value="UniProtKB-UniRule"/>
</dbReference>
<dbReference type="SMART" id="SM00398">
    <property type="entry name" value="HMG"/>
    <property type="match status" value="1"/>
</dbReference>
<dbReference type="PROSITE" id="PS50118">
    <property type="entry name" value="HMG_BOX_2"/>
    <property type="match status" value="1"/>
</dbReference>
<evidence type="ECO:0000313" key="6">
    <source>
        <dbReference type="Proteomes" id="UP001516023"/>
    </source>
</evidence>
<evidence type="ECO:0000256" key="3">
    <source>
        <dbReference type="SAM" id="MobiDB-lite"/>
    </source>
</evidence>
<dbReference type="Pfam" id="PF09011">
    <property type="entry name" value="HMG_box_2"/>
    <property type="match status" value="1"/>
</dbReference>
<dbReference type="GO" id="GO:0003677">
    <property type="term" value="F:DNA binding"/>
    <property type="evidence" value="ECO:0007669"/>
    <property type="project" value="UniProtKB-UniRule"/>
</dbReference>
<keyword evidence="2" id="KW-0539">Nucleus</keyword>
<dbReference type="InterPro" id="IPR009071">
    <property type="entry name" value="HMG_box_dom"/>
</dbReference>
<dbReference type="InterPro" id="IPR036910">
    <property type="entry name" value="HMG_box_dom_sf"/>
</dbReference>